<comment type="similarity">
    <text evidence="1">Belongs to the glycosyl hydrolase 2 family.</text>
</comment>
<feature type="domain" description="Glycoside hydrolase family 2 catalytic" evidence="5">
    <location>
        <begin position="306"/>
        <end position="604"/>
    </location>
</feature>
<dbReference type="InterPro" id="IPR006104">
    <property type="entry name" value="Glyco_hydro_2_N"/>
</dbReference>
<protein>
    <submittedName>
        <fullName evidence="8">Malectin domain-containing carbohydrate-binding protein</fullName>
    </submittedName>
</protein>
<dbReference type="AlphaFoldDB" id="A0A9X3BHR2"/>
<dbReference type="InterPro" id="IPR006103">
    <property type="entry name" value="Glyco_hydro_2_cat"/>
</dbReference>
<dbReference type="InterPro" id="IPR051913">
    <property type="entry name" value="GH2_Domain-Containing"/>
</dbReference>
<evidence type="ECO:0000259" key="7">
    <source>
        <dbReference type="Pfam" id="PF11721"/>
    </source>
</evidence>
<dbReference type="SUPFAM" id="SSF49303">
    <property type="entry name" value="beta-Galactosidase/glucuronidase domain"/>
    <property type="match status" value="1"/>
</dbReference>
<feature type="domain" description="Malectin" evidence="7">
    <location>
        <begin position="732"/>
        <end position="880"/>
    </location>
</feature>
<dbReference type="PANTHER" id="PTHR42732:SF1">
    <property type="entry name" value="BETA-MANNOSIDASE"/>
    <property type="match status" value="1"/>
</dbReference>
<dbReference type="InterPro" id="IPR013783">
    <property type="entry name" value="Ig-like_fold"/>
</dbReference>
<dbReference type="PANTHER" id="PTHR42732">
    <property type="entry name" value="BETA-GALACTOSIDASE"/>
    <property type="match status" value="1"/>
</dbReference>
<dbReference type="SUPFAM" id="SSF49785">
    <property type="entry name" value="Galactose-binding domain-like"/>
    <property type="match status" value="1"/>
</dbReference>
<dbReference type="InterPro" id="IPR006102">
    <property type="entry name" value="Ig-like_GH2"/>
</dbReference>
<dbReference type="Gene3D" id="2.60.120.430">
    <property type="entry name" value="Galactose-binding lectin"/>
    <property type="match status" value="1"/>
</dbReference>
<evidence type="ECO:0000259" key="4">
    <source>
        <dbReference type="Pfam" id="PF00703"/>
    </source>
</evidence>
<dbReference type="EMBL" id="JAOTIF010000045">
    <property type="protein sequence ID" value="MCU7552759.1"/>
    <property type="molecule type" value="Genomic_DNA"/>
</dbReference>
<dbReference type="GO" id="GO:0005975">
    <property type="term" value="P:carbohydrate metabolic process"/>
    <property type="evidence" value="ECO:0007669"/>
    <property type="project" value="InterPro"/>
</dbReference>
<feature type="domain" description="Glycoside hydrolase family 2 immunoglobulin-like beta-sandwich" evidence="4">
    <location>
        <begin position="197"/>
        <end position="299"/>
    </location>
</feature>
<keyword evidence="3" id="KW-0326">Glycosidase</keyword>
<comment type="caution">
    <text evidence="8">The sequence shown here is derived from an EMBL/GenBank/DDBJ whole genome shotgun (WGS) entry which is preliminary data.</text>
</comment>
<reference evidence="8" key="2">
    <citation type="submission" date="2023-04" db="EMBL/GenBank/DDBJ databases">
        <title>Paracnuella aquatica gen. nov., sp. nov., a member of the family Chitinophagaceae isolated from a hot spring.</title>
        <authorList>
            <person name="Wang C."/>
        </authorList>
    </citation>
    <scope>NUCLEOTIDE SEQUENCE</scope>
    <source>
        <strain evidence="8">LB-8</strain>
    </source>
</reference>
<dbReference type="InterPro" id="IPR006101">
    <property type="entry name" value="Glyco_hydro_2"/>
</dbReference>
<gene>
    <name evidence="8" type="ORF">OCK74_26815</name>
</gene>
<dbReference type="GO" id="GO:0004553">
    <property type="term" value="F:hydrolase activity, hydrolyzing O-glycosyl compounds"/>
    <property type="evidence" value="ECO:0007669"/>
    <property type="project" value="InterPro"/>
</dbReference>
<dbReference type="Pfam" id="PF02837">
    <property type="entry name" value="Glyco_hydro_2_N"/>
    <property type="match status" value="1"/>
</dbReference>
<proteinExistence type="inferred from homology"/>
<sequence>MKYFILFYCLFYSVASWSQQGVRTMISVNDAWQFTRDSFSISGSWKSSAVKWQVVNLPHTWNADEVMDDVAGYYRGIGWYRKKMAVSDHLKNKQVFLYFEGANQVTEVFINGNKAGEHIGGYTGFCIPVSKFLLFDGKENLNEIVVKLDNSHNPNIPPLSADFTFYGGMYRDVYLMAVDPVHFSITGGAVQGVLISTPSVNEKNAAIHIKGSVTNATASKKNLKVSTQVFDKHRNKIAQVISKLTVLTGDHSFEQDIKSIGNPKLWSPEDPYLYSVVTTISDAASGEQLDEVTNPLGFRWFQFDADKGFLLNGHPYKLVGASRHQDFKQKGNALPDEMAWNDLALLKKMGGNFLRIAHYPQDPSILEACDQLGILTSVEIPVVNEITESDSFYRNCQQMLVEMVRQNYNHPSIVLWCYMNEILLRPRFNDDNERQVLYYRNILQLAKDLDSISRKEDPFRFTMIANHGDFDRYNKTGLTSVPGIIGWNLYQGWYGGQLADFSSFLDKHHQSLPGCPFLISEYGADADPRIRSFNPVKFDKSVEYATDFHQFYLEAINKRPFVAGAIVWNLADFNSEGREESMPHINNKGLLTWDRKAKDPYYFYQAKLAKQPFIKITSGDWKLRTGISDSTALVCKQPVQVASNMDSVIFMLNGIFISAQKVVNGLCSCLVPFQNGVNILEVQGVQDGMRCSDRADLDFKLLPWNLKDKSLPFTGINILLGATRYFIDEEKQQTWIPDQTYQPGSWGCVGGKPFKMAGNNRLPYGTEKNILGTDNDPVYQTQQIGIQQYRLDVPYGEYEVTLHFAELQGAQMKPLVYNLTQNEATENSDERIFHVLVNDVMVMDNLNLAKQYGVARAVAKKVKVSVRDQSGIIIRFNAVKGEPVLNALQVKRIY</sequence>
<feature type="domain" description="Glycosyl hydrolases family 2 sugar binding" evidence="6">
    <location>
        <begin position="37"/>
        <end position="176"/>
    </location>
</feature>
<evidence type="ECO:0000256" key="3">
    <source>
        <dbReference type="ARBA" id="ARBA00023295"/>
    </source>
</evidence>
<dbReference type="Gene3D" id="2.60.40.10">
    <property type="entry name" value="Immunoglobulins"/>
    <property type="match status" value="1"/>
</dbReference>
<evidence type="ECO:0000256" key="1">
    <source>
        <dbReference type="ARBA" id="ARBA00007401"/>
    </source>
</evidence>
<evidence type="ECO:0000259" key="5">
    <source>
        <dbReference type="Pfam" id="PF02836"/>
    </source>
</evidence>
<dbReference type="Proteomes" id="UP001155483">
    <property type="component" value="Unassembled WGS sequence"/>
</dbReference>
<dbReference type="InterPro" id="IPR021720">
    <property type="entry name" value="Malectin_dom"/>
</dbReference>
<dbReference type="Gene3D" id="3.20.20.80">
    <property type="entry name" value="Glycosidases"/>
    <property type="match status" value="1"/>
</dbReference>
<dbReference type="InterPro" id="IPR036156">
    <property type="entry name" value="Beta-gal/glucu_dom_sf"/>
</dbReference>
<dbReference type="Pfam" id="PF11721">
    <property type="entry name" value="Malectin"/>
    <property type="match status" value="1"/>
</dbReference>
<name>A0A9X3BHR2_9BACT</name>
<dbReference type="SUPFAM" id="SSF51445">
    <property type="entry name" value="(Trans)glycosidases"/>
    <property type="match status" value="1"/>
</dbReference>
<reference evidence="8" key="1">
    <citation type="submission" date="2022-09" db="EMBL/GenBank/DDBJ databases">
        <authorList>
            <person name="Yuan C."/>
            <person name="Ke Z."/>
        </authorList>
    </citation>
    <scope>NUCLEOTIDE SEQUENCE</scope>
    <source>
        <strain evidence="8">LB-8</strain>
    </source>
</reference>
<organism evidence="8 9">
    <name type="scientific">Paraflavisolibacter caeni</name>
    <dbReference type="NCBI Taxonomy" id="2982496"/>
    <lineage>
        <taxon>Bacteria</taxon>
        <taxon>Pseudomonadati</taxon>
        <taxon>Bacteroidota</taxon>
        <taxon>Chitinophagia</taxon>
        <taxon>Chitinophagales</taxon>
        <taxon>Chitinophagaceae</taxon>
        <taxon>Paraflavisolibacter</taxon>
    </lineage>
</organism>
<keyword evidence="2" id="KW-0378">Hydrolase</keyword>
<dbReference type="InterPro" id="IPR017853">
    <property type="entry name" value="GH"/>
</dbReference>
<dbReference type="Pfam" id="PF00703">
    <property type="entry name" value="Glyco_hydro_2"/>
    <property type="match status" value="1"/>
</dbReference>
<dbReference type="Pfam" id="PF02836">
    <property type="entry name" value="Glyco_hydro_2_C"/>
    <property type="match status" value="1"/>
</dbReference>
<dbReference type="RefSeq" id="WP_279300196.1">
    <property type="nucleotide sequence ID" value="NZ_JAOTIF010000045.1"/>
</dbReference>
<keyword evidence="9" id="KW-1185">Reference proteome</keyword>
<dbReference type="InterPro" id="IPR008979">
    <property type="entry name" value="Galactose-bd-like_sf"/>
</dbReference>
<evidence type="ECO:0000256" key="2">
    <source>
        <dbReference type="ARBA" id="ARBA00022801"/>
    </source>
</evidence>
<accession>A0A9X3BHR2</accession>
<evidence type="ECO:0000259" key="6">
    <source>
        <dbReference type="Pfam" id="PF02837"/>
    </source>
</evidence>
<evidence type="ECO:0000313" key="8">
    <source>
        <dbReference type="EMBL" id="MCU7552759.1"/>
    </source>
</evidence>
<dbReference type="Gene3D" id="2.60.120.260">
    <property type="entry name" value="Galactose-binding domain-like"/>
    <property type="match status" value="1"/>
</dbReference>
<evidence type="ECO:0000313" key="9">
    <source>
        <dbReference type="Proteomes" id="UP001155483"/>
    </source>
</evidence>
<dbReference type="PRINTS" id="PR00132">
    <property type="entry name" value="GLHYDRLASE2"/>
</dbReference>